<keyword evidence="5 7" id="KW-1133">Transmembrane helix</keyword>
<reference evidence="8 9" key="1">
    <citation type="submission" date="2019-07" db="EMBL/GenBank/DDBJ databases">
        <title>Whole genome shotgun sequence of Alkalibacillus haloalkaliphilus NBRC 103110.</title>
        <authorList>
            <person name="Hosoyama A."/>
            <person name="Uohara A."/>
            <person name="Ohji S."/>
            <person name="Ichikawa N."/>
        </authorList>
    </citation>
    <scope>NUCLEOTIDE SEQUENCE [LARGE SCALE GENOMIC DNA]</scope>
    <source>
        <strain evidence="8 9">NBRC 103110</strain>
    </source>
</reference>
<gene>
    <name evidence="8" type="ORF">AHA02nite_11470</name>
</gene>
<feature type="transmembrane region" description="Helical" evidence="7">
    <location>
        <begin position="6"/>
        <end position="22"/>
    </location>
</feature>
<dbReference type="Proteomes" id="UP000321440">
    <property type="component" value="Unassembled WGS sequence"/>
</dbReference>
<evidence type="ECO:0000256" key="4">
    <source>
        <dbReference type="ARBA" id="ARBA00022692"/>
    </source>
</evidence>
<feature type="transmembrane region" description="Helical" evidence="7">
    <location>
        <begin position="54"/>
        <end position="76"/>
    </location>
</feature>
<evidence type="ECO:0000256" key="6">
    <source>
        <dbReference type="ARBA" id="ARBA00023136"/>
    </source>
</evidence>
<dbReference type="InterPro" id="IPR007341">
    <property type="entry name" value="Transgly_assoc"/>
</dbReference>
<evidence type="ECO:0000256" key="1">
    <source>
        <dbReference type="ARBA" id="ARBA00004651"/>
    </source>
</evidence>
<dbReference type="GO" id="GO:0005886">
    <property type="term" value="C:plasma membrane"/>
    <property type="evidence" value="ECO:0007669"/>
    <property type="project" value="UniProtKB-SubCell"/>
</dbReference>
<protein>
    <submittedName>
        <fullName evidence="8">Uncharacterized protein</fullName>
    </submittedName>
</protein>
<dbReference type="AlphaFoldDB" id="A0A511W3N6"/>
<keyword evidence="4 7" id="KW-0812">Transmembrane</keyword>
<dbReference type="Pfam" id="PF04226">
    <property type="entry name" value="Transgly_assoc"/>
    <property type="match status" value="1"/>
</dbReference>
<comment type="subcellular location">
    <subcellularLocation>
        <location evidence="1">Cell membrane</location>
        <topology evidence="1">Multi-pass membrane protein</topology>
    </subcellularLocation>
</comment>
<evidence type="ECO:0000313" key="8">
    <source>
        <dbReference type="EMBL" id="GEN45371.1"/>
    </source>
</evidence>
<organism evidence="8 9">
    <name type="scientific">Alkalibacillus haloalkaliphilus</name>
    <dbReference type="NCBI Taxonomy" id="94136"/>
    <lineage>
        <taxon>Bacteria</taxon>
        <taxon>Bacillati</taxon>
        <taxon>Bacillota</taxon>
        <taxon>Bacilli</taxon>
        <taxon>Bacillales</taxon>
        <taxon>Bacillaceae</taxon>
        <taxon>Alkalibacillus</taxon>
    </lineage>
</organism>
<evidence type="ECO:0000256" key="2">
    <source>
        <dbReference type="ARBA" id="ARBA00011006"/>
    </source>
</evidence>
<evidence type="ECO:0000256" key="7">
    <source>
        <dbReference type="SAM" id="Phobius"/>
    </source>
</evidence>
<comment type="similarity">
    <text evidence="2">Belongs to the UPF0410 family.</text>
</comment>
<keyword evidence="6 7" id="KW-0472">Membrane</keyword>
<accession>A0A511W3N6</accession>
<evidence type="ECO:0000313" key="9">
    <source>
        <dbReference type="Proteomes" id="UP000321440"/>
    </source>
</evidence>
<dbReference type="EMBL" id="BJYA01000004">
    <property type="protein sequence ID" value="GEN45371.1"/>
    <property type="molecule type" value="Genomic_DNA"/>
</dbReference>
<proteinExistence type="inferred from homology"/>
<sequence>MMELIILIIVGGLIGWAGGLLIGGTPGGIIGNIIVGFIGAWIGHGLFGTFGPEVAGFAIFPAILGAMILVAILSLIMKIVR</sequence>
<dbReference type="PANTHER" id="PTHR33884">
    <property type="entry name" value="UPF0410 PROTEIN YMGE"/>
    <property type="match status" value="1"/>
</dbReference>
<keyword evidence="3" id="KW-1003">Cell membrane</keyword>
<name>A0A511W3N6_9BACI</name>
<dbReference type="OrthoDB" id="1632160at2"/>
<comment type="caution">
    <text evidence="8">The sequence shown here is derived from an EMBL/GenBank/DDBJ whole genome shotgun (WGS) entry which is preliminary data.</text>
</comment>
<feature type="transmembrane region" description="Helical" evidence="7">
    <location>
        <begin position="29"/>
        <end position="48"/>
    </location>
</feature>
<evidence type="ECO:0000256" key="5">
    <source>
        <dbReference type="ARBA" id="ARBA00022989"/>
    </source>
</evidence>
<dbReference type="PANTHER" id="PTHR33884:SF3">
    <property type="entry name" value="UPF0410 PROTEIN YMGE"/>
    <property type="match status" value="1"/>
</dbReference>
<evidence type="ECO:0000256" key="3">
    <source>
        <dbReference type="ARBA" id="ARBA00022475"/>
    </source>
</evidence>
<keyword evidence="9" id="KW-1185">Reference proteome</keyword>